<keyword evidence="3" id="KW-0328">Glycosyltransferase</keyword>
<dbReference type="GO" id="GO:0016757">
    <property type="term" value="F:glycosyltransferase activity"/>
    <property type="evidence" value="ECO:0007669"/>
    <property type="project" value="UniProtKB-KW"/>
</dbReference>
<dbReference type="InterPro" id="IPR029044">
    <property type="entry name" value="Nucleotide-diphossugar_trans"/>
</dbReference>
<dbReference type="Pfam" id="PF00535">
    <property type="entry name" value="Glycos_transf_2"/>
    <property type="match status" value="1"/>
</dbReference>
<evidence type="ECO:0000313" key="8">
    <source>
        <dbReference type="Proteomes" id="UP000177565"/>
    </source>
</evidence>
<accession>A0A1G2MTK3</accession>
<reference evidence="7 8" key="1">
    <citation type="journal article" date="2016" name="Nat. Commun.">
        <title>Thousands of microbial genomes shed light on interconnected biogeochemical processes in an aquifer system.</title>
        <authorList>
            <person name="Anantharaman K."/>
            <person name="Brown C.T."/>
            <person name="Hug L.A."/>
            <person name="Sharon I."/>
            <person name="Castelle C.J."/>
            <person name="Probst A.J."/>
            <person name="Thomas B.C."/>
            <person name="Singh A."/>
            <person name="Wilkins M.J."/>
            <person name="Karaoz U."/>
            <person name="Brodie E.L."/>
            <person name="Williams K.H."/>
            <person name="Hubbard S.S."/>
            <person name="Banfield J.F."/>
        </authorList>
    </citation>
    <scope>NUCLEOTIDE SEQUENCE [LARGE SCALE GENOMIC DNA]</scope>
</reference>
<keyword evidence="5" id="KW-0472">Membrane</keyword>
<dbReference type="EMBL" id="MHRQ01000010">
    <property type="protein sequence ID" value="OHA27230.1"/>
    <property type="molecule type" value="Genomic_DNA"/>
</dbReference>
<comment type="caution">
    <text evidence="7">The sequence shown here is derived from an EMBL/GenBank/DDBJ whole genome shotgun (WGS) entry which is preliminary data.</text>
</comment>
<evidence type="ECO:0000259" key="6">
    <source>
        <dbReference type="Pfam" id="PF00535"/>
    </source>
</evidence>
<dbReference type="STRING" id="1802312.A3C06_04015"/>
<organism evidence="7 8">
    <name type="scientific">Candidatus Taylorbacteria bacterium RIFCSPHIGHO2_02_FULL_46_13</name>
    <dbReference type="NCBI Taxonomy" id="1802312"/>
    <lineage>
        <taxon>Bacteria</taxon>
        <taxon>Candidatus Tayloriibacteriota</taxon>
    </lineage>
</organism>
<evidence type="ECO:0000256" key="1">
    <source>
        <dbReference type="ARBA" id="ARBA00004236"/>
    </source>
</evidence>
<dbReference type="Proteomes" id="UP000177565">
    <property type="component" value="Unassembled WGS sequence"/>
</dbReference>
<dbReference type="InterPro" id="IPR001173">
    <property type="entry name" value="Glyco_trans_2-like"/>
</dbReference>
<sequence>MKPLISIIIPTLNEEKILASMLQSLRTFTAYSHEIIVSDGKSTDKTVEIAQKYADHVVEYKGNEKQTKQTIAHARNLGASIATGEYFLFLDADVFIPHNNEFFTKALARFELDKRLVALGVFLKILPEHATFADRFFFGLLNYWHYFLSNIVHDGAASGEFQMIHANAFKQVQGYNESLAVSEDYNLMERLSKIGHMRIAPELKVFHTSRRAHSLGWPKLLSLWIGNAVYARLFKRSMNAEWKVIR</sequence>
<evidence type="ECO:0000313" key="7">
    <source>
        <dbReference type="EMBL" id="OHA27230.1"/>
    </source>
</evidence>
<dbReference type="PANTHER" id="PTHR43646">
    <property type="entry name" value="GLYCOSYLTRANSFERASE"/>
    <property type="match status" value="1"/>
</dbReference>
<gene>
    <name evidence="7" type="ORF">A3C06_04015</name>
</gene>
<dbReference type="AlphaFoldDB" id="A0A1G2MTK3"/>
<evidence type="ECO:0000256" key="4">
    <source>
        <dbReference type="ARBA" id="ARBA00022679"/>
    </source>
</evidence>
<dbReference type="SUPFAM" id="SSF53448">
    <property type="entry name" value="Nucleotide-diphospho-sugar transferases"/>
    <property type="match status" value="1"/>
</dbReference>
<proteinExistence type="predicted"/>
<evidence type="ECO:0000256" key="3">
    <source>
        <dbReference type="ARBA" id="ARBA00022676"/>
    </source>
</evidence>
<name>A0A1G2MTK3_9BACT</name>
<dbReference type="GO" id="GO:0005886">
    <property type="term" value="C:plasma membrane"/>
    <property type="evidence" value="ECO:0007669"/>
    <property type="project" value="UniProtKB-SubCell"/>
</dbReference>
<protein>
    <recommendedName>
        <fullName evidence="6">Glycosyltransferase 2-like domain-containing protein</fullName>
    </recommendedName>
</protein>
<keyword evidence="4" id="KW-0808">Transferase</keyword>
<dbReference type="PANTHER" id="PTHR43646:SF2">
    <property type="entry name" value="GLYCOSYLTRANSFERASE 2-LIKE DOMAIN-CONTAINING PROTEIN"/>
    <property type="match status" value="1"/>
</dbReference>
<dbReference type="Gene3D" id="3.90.550.10">
    <property type="entry name" value="Spore Coat Polysaccharide Biosynthesis Protein SpsA, Chain A"/>
    <property type="match status" value="1"/>
</dbReference>
<evidence type="ECO:0000256" key="2">
    <source>
        <dbReference type="ARBA" id="ARBA00022475"/>
    </source>
</evidence>
<comment type="subcellular location">
    <subcellularLocation>
        <location evidence="1">Cell membrane</location>
    </subcellularLocation>
</comment>
<feature type="domain" description="Glycosyltransferase 2-like" evidence="6">
    <location>
        <begin position="6"/>
        <end position="128"/>
    </location>
</feature>
<keyword evidence="2" id="KW-1003">Cell membrane</keyword>
<evidence type="ECO:0000256" key="5">
    <source>
        <dbReference type="ARBA" id="ARBA00023136"/>
    </source>
</evidence>